<organism evidence="1 2">
    <name type="scientific">Anaerobutyricum hallii</name>
    <dbReference type="NCBI Taxonomy" id="39488"/>
    <lineage>
        <taxon>Bacteria</taxon>
        <taxon>Bacillati</taxon>
        <taxon>Bacillota</taxon>
        <taxon>Clostridia</taxon>
        <taxon>Lachnospirales</taxon>
        <taxon>Lachnospiraceae</taxon>
        <taxon>Anaerobutyricum</taxon>
    </lineage>
</organism>
<dbReference type="InterPro" id="IPR013785">
    <property type="entry name" value="Aldolase_TIM"/>
</dbReference>
<dbReference type="SUPFAM" id="SSF51366">
    <property type="entry name" value="Ribulose-phoshate binding barrel"/>
    <property type="match status" value="1"/>
</dbReference>
<dbReference type="Proteomes" id="UP000262524">
    <property type="component" value="Unassembled WGS sequence"/>
</dbReference>
<reference evidence="1 2" key="1">
    <citation type="submission" date="2018-08" db="EMBL/GenBank/DDBJ databases">
        <title>A genome reference for cultivated species of the human gut microbiota.</title>
        <authorList>
            <person name="Zou Y."/>
            <person name="Xue W."/>
            <person name="Luo G."/>
        </authorList>
    </citation>
    <scope>NUCLEOTIDE SEQUENCE [LARGE SCALE GENOMIC DNA]</scope>
    <source>
        <strain evidence="1 2">TM10-1AC</strain>
    </source>
</reference>
<dbReference type="InterPro" id="IPR011060">
    <property type="entry name" value="RibuloseP-bd_barrel"/>
</dbReference>
<sequence>MNPEIIIMLTNNDITVTNAEEVFESCKDLPAKKWGFKDIGLPKEEMIQLAKKMKDAGKETYIEIVTYTEEGCLEGAKLAYECGFDYLTGALPFDSVFEYAKEHNLKYSPFCGTVGGSPVALSGTIDEIVASAKDCIAKGATGVDLTAYRYVDGNPIELTRAVVEAIGADKVCIAGSVGNVERMNEMKEAGVAEYTMGSALFNANFVKDGTFRENLEFVLDYLKK</sequence>
<dbReference type="EMBL" id="QSOE01000079">
    <property type="protein sequence ID" value="RGI84477.1"/>
    <property type="molecule type" value="Genomic_DNA"/>
</dbReference>
<dbReference type="RefSeq" id="WP_117982991.1">
    <property type="nucleotide sequence ID" value="NZ_CAJLIF010000019.1"/>
</dbReference>
<accession>A0A374NH99</accession>
<evidence type="ECO:0000313" key="1">
    <source>
        <dbReference type="EMBL" id="RGI84477.1"/>
    </source>
</evidence>
<evidence type="ECO:0000313" key="2">
    <source>
        <dbReference type="Proteomes" id="UP000262524"/>
    </source>
</evidence>
<comment type="caution">
    <text evidence="1">The sequence shown here is derived from an EMBL/GenBank/DDBJ whole genome shotgun (WGS) entry which is preliminary data.</text>
</comment>
<name>A0A374NH99_9FIRM</name>
<proteinExistence type="predicted"/>
<dbReference type="AlphaFoldDB" id="A0A374NH99"/>
<dbReference type="Gene3D" id="3.20.20.70">
    <property type="entry name" value="Aldolase class I"/>
    <property type="match status" value="1"/>
</dbReference>
<gene>
    <name evidence="1" type="ORF">DXD91_10900</name>
</gene>
<protein>
    <submittedName>
        <fullName evidence="1">Uncharacterized protein</fullName>
    </submittedName>
</protein>